<proteinExistence type="predicted"/>
<sequence>MQQSRSLSLVAKGISTFIETFTRTSHNITTTPEGLSRILLR</sequence>
<organism evidence="1">
    <name type="scientific">Rhizophora mucronata</name>
    <name type="common">Asiatic mangrove</name>
    <dbReference type="NCBI Taxonomy" id="61149"/>
    <lineage>
        <taxon>Eukaryota</taxon>
        <taxon>Viridiplantae</taxon>
        <taxon>Streptophyta</taxon>
        <taxon>Embryophyta</taxon>
        <taxon>Tracheophyta</taxon>
        <taxon>Spermatophyta</taxon>
        <taxon>Magnoliopsida</taxon>
        <taxon>eudicotyledons</taxon>
        <taxon>Gunneridae</taxon>
        <taxon>Pentapetalae</taxon>
        <taxon>rosids</taxon>
        <taxon>fabids</taxon>
        <taxon>Malpighiales</taxon>
        <taxon>Rhizophoraceae</taxon>
        <taxon>Rhizophora</taxon>
    </lineage>
</organism>
<name>A0A2P2JSW7_RHIMU</name>
<reference evidence="1" key="1">
    <citation type="submission" date="2018-02" db="EMBL/GenBank/DDBJ databases">
        <title>Rhizophora mucronata_Transcriptome.</title>
        <authorList>
            <person name="Meera S.P."/>
            <person name="Sreeshan A."/>
            <person name="Augustine A."/>
        </authorList>
    </citation>
    <scope>NUCLEOTIDE SEQUENCE</scope>
    <source>
        <tissue evidence="1">Leaf</tissue>
    </source>
</reference>
<accession>A0A2P2JSW7</accession>
<evidence type="ECO:0000313" key="1">
    <source>
        <dbReference type="EMBL" id="MBW96562.1"/>
    </source>
</evidence>
<protein>
    <submittedName>
        <fullName evidence="1">Protein SMG7 isoform X1</fullName>
    </submittedName>
</protein>
<dbReference type="EMBL" id="GGEC01016079">
    <property type="protein sequence ID" value="MBW96562.1"/>
    <property type="molecule type" value="Transcribed_RNA"/>
</dbReference>
<dbReference type="AlphaFoldDB" id="A0A2P2JSW7"/>